<sequence>MDSSIEDATSEEPKSSSFPSSSHEFSQVQQTLESVPPTKDKLSLVEPVTQTATVSTVVTTVSPSVTRLPVEGELEGTVSSNTLQTTVVTTVGNTSVVPTAASGVAAVSIAAAAQQRDPIHSCTTPSTSAIQDALLESTERPVSSNSSRVSPHKNVSLSQEAPYVTDKDNIKRENQQLREAIEGIRLKRERFRLLTDKMKKEVKRQLHLIYKYRSFLISTFENRPIHGFQQIIEKMRVYSSGSIPDYTEALSNSSGMERKKQRMPLETYNLKSTADAKAFVTDSSFRATAASSAAVYTRYLDKEPREMDSSSIAYFDRPLVGNVESQEKSDRKVKGNEDKWQNLGGKGRSNLWTPEEDALFMKAFKQYGTKWKQIQKVLPNKSRQQIQSHGAYLLRLGKLNKELIRRGNKQVNSWHDKQECNDDSKQFINTYESDDV</sequence>
<evidence type="ECO:0000313" key="4">
    <source>
        <dbReference type="EMBL" id="EME31573.1"/>
    </source>
</evidence>
<evidence type="ECO:0000256" key="1">
    <source>
        <dbReference type="SAM" id="MobiDB-lite"/>
    </source>
</evidence>
<dbReference type="Gene3D" id="1.10.10.60">
    <property type="entry name" value="Homeodomain-like"/>
    <property type="match status" value="1"/>
</dbReference>
<feature type="compositionally biased region" description="Acidic residues" evidence="1">
    <location>
        <begin position="1"/>
        <end position="10"/>
    </location>
</feature>
<evidence type="ECO:0000259" key="2">
    <source>
        <dbReference type="PROSITE" id="PS50090"/>
    </source>
</evidence>
<keyword evidence="5" id="KW-1185">Reference proteome</keyword>
<dbReference type="InterPro" id="IPR017930">
    <property type="entry name" value="Myb_dom"/>
</dbReference>
<dbReference type="Gramene" id="EME31573">
    <property type="protein sequence ID" value="EME31573"/>
    <property type="gene ID" value="Gasu_12450"/>
</dbReference>
<feature type="domain" description="HTH myb-type" evidence="3">
    <location>
        <begin position="352"/>
        <end position="398"/>
    </location>
</feature>
<dbReference type="PROSITE" id="PS50090">
    <property type="entry name" value="MYB_LIKE"/>
    <property type="match status" value="1"/>
</dbReference>
<protein>
    <submittedName>
        <fullName evidence="4">Myb domain-containing protein isoform 1</fullName>
    </submittedName>
</protein>
<dbReference type="SUPFAM" id="SSF46689">
    <property type="entry name" value="Homeodomain-like"/>
    <property type="match status" value="1"/>
</dbReference>
<feature type="domain" description="Myb-like" evidence="2">
    <location>
        <begin position="352"/>
        <end position="394"/>
    </location>
</feature>
<feature type="compositionally biased region" description="Low complexity" evidence="1">
    <location>
        <begin position="15"/>
        <end position="26"/>
    </location>
</feature>
<gene>
    <name evidence="4" type="ORF">Gasu_12450</name>
</gene>
<dbReference type="PROSITE" id="PS51294">
    <property type="entry name" value="HTH_MYB"/>
    <property type="match status" value="1"/>
</dbReference>
<dbReference type="EMBL" id="KB454491">
    <property type="protein sequence ID" value="EME31573.1"/>
    <property type="molecule type" value="Genomic_DNA"/>
</dbReference>
<dbReference type="GeneID" id="17090209"/>
<dbReference type="OrthoDB" id="21357at2759"/>
<evidence type="ECO:0000259" key="3">
    <source>
        <dbReference type="PROSITE" id="PS51294"/>
    </source>
</evidence>
<dbReference type="KEGG" id="gsl:Gasu_12450"/>
<reference evidence="5" key="1">
    <citation type="journal article" date="2013" name="Science">
        <title>Gene transfer from bacteria and archaea facilitated evolution of an extremophilic eukaryote.</title>
        <authorList>
            <person name="Schonknecht G."/>
            <person name="Chen W.H."/>
            <person name="Ternes C.M."/>
            <person name="Barbier G.G."/>
            <person name="Shrestha R.P."/>
            <person name="Stanke M."/>
            <person name="Brautigam A."/>
            <person name="Baker B.J."/>
            <person name="Banfield J.F."/>
            <person name="Garavito R.M."/>
            <person name="Carr K."/>
            <person name="Wilkerson C."/>
            <person name="Rensing S.A."/>
            <person name="Gagneul D."/>
            <person name="Dickenson N.E."/>
            <person name="Oesterhelt C."/>
            <person name="Lercher M.J."/>
            <person name="Weber A.P."/>
        </authorList>
    </citation>
    <scope>NUCLEOTIDE SEQUENCE [LARGE SCALE GENOMIC DNA]</scope>
    <source>
        <strain evidence="5">074W</strain>
    </source>
</reference>
<dbReference type="CDD" id="cd00167">
    <property type="entry name" value="SANT"/>
    <property type="match status" value="1"/>
</dbReference>
<organism evidence="4 5">
    <name type="scientific">Galdieria sulphuraria</name>
    <name type="common">Red alga</name>
    <dbReference type="NCBI Taxonomy" id="130081"/>
    <lineage>
        <taxon>Eukaryota</taxon>
        <taxon>Rhodophyta</taxon>
        <taxon>Bangiophyceae</taxon>
        <taxon>Galdieriales</taxon>
        <taxon>Galdieriaceae</taxon>
        <taxon>Galdieria</taxon>
    </lineage>
</organism>
<dbReference type="RefSeq" id="XP_005708093.1">
    <property type="nucleotide sequence ID" value="XM_005708036.1"/>
</dbReference>
<dbReference type="Pfam" id="PF00249">
    <property type="entry name" value="Myb_DNA-binding"/>
    <property type="match status" value="1"/>
</dbReference>
<proteinExistence type="predicted"/>
<dbReference type="SMART" id="SM00717">
    <property type="entry name" value="SANT"/>
    <property type="match status" value="1"/>
</dbReference>
<dbReference type="InterPro" id="IPR001005">
    <property type="entry name" value="SANT/Myb"/>
</dbReference>
<evidence type="ECO:0000313" key="5">
    <source>
        <dbReference type="Proteomes" id="UP000030680"/>
    </source>
</evidence>
<accession>M2Y6B4</accession>
<name>M2Y6B4_GALSU</name>
<feature type="region of interest" description="Disordered" evidence="1">
    <location>
        <begin position="1"/>
        <end position="40"/>
    </location>
</feature>
<dbReference type="eggNOG" id="ENOG502QR0Q">
    <property type="taxonomic scope" value="Eukaryota"/>
</dbReference>
<dbReference type="InterPro" id="IPR009057">
    <property type="entry name" value="Homeodomain-like_sf"/>
</dbReference>
<dbReference type="AlphaFoldDB" id="M2Y6B4"/>
<dbReference type="Proteomes" id="UP000030680">
    <property type="component" value="Unassembled WGS sequence"/>
</dbReference>